<dbReference type="Proteomes" id="UP000078582">
    <property type="component" value="Chromosome"/>
</dbReference>
<keyword evidence="2" id="KW-1185">Reference proteome</keyword>
<reference evidence="1 2" key="1">
    <citation type="submission" date="2016-03" db="EMBL/GenBank/DDBJ databases">
        <title>Pediococcus and Lactobacillus from brewery environment - whole genome sequencing and assembly.</title>
        <authorList>
            <person name="Behr J."/>
            <person name="Geissler A.J."/>
            <person name="Vogel R.F."/>
        </authorList>
    </citation>
    <scope>NUCLEOTIDE SEQUENCE [LARGE SCALE GENOMIC DNA]</scope>
    <source>
        <strain evidence="1 2">TMW 1.1989</strain>
    </source>
</reference>
<dbReference type="KEGG" id="lbt:AYR52_03270"/>
<accession>A0A192H4C6</accession>
<sequence>MPGWTFENTDKVVFVEMYNNELTIDYFHTNKNSIITINQDCLTNEIATLVCHYIFANLKNHQFIETDKYDLYDIDDNLHVIKLE</sequence>
<dbReference type="EMBL" id="CP014873">
    <property type="protein sequence ID" value="ANK63072.1"/>
    <property type="molecule type" value="Genomic_DNA"/>
</dbReference>
<gene>
    <name evidence="1" type="ORF">AYR53_10040</name>
</gene>
<evidence type="ECO:0000313" key="1">
    <source>
        <dbReference type="EMBL" id="ANK63072.1"/>
    </source>
</evidence>
<dbReference type="RefSeq" id="WP_068223792.1">
    <property type="nucleotide sequence ID" value="NZ_CP014623.1"/>
</dbReference>
<protein>
    <submittedName>
        <fullName evidence="1">Uncharacterized protein</fullName>
    </submittedName>
</protein>
<organism evidence="1 2">
    <name type="scientific">Loigolactobacillus backii</name>
    <dbReference type="NCBI Taxonomy" id="375175"/>
    <lineage>
        <taxon>Bacteria</taxon>
        <taxon>Bacillati</taxon>
        <taxon>Bacillota</taxon>
        <taxon>Bacilli</taxon>
        <taxon>Lactobacillales</taxon>
        <taxon>Lactobacillaceae</taxon>
        <taxon>Loigolactobacillus</taxon>
    </lineage>
</organism>
<dbReference type="GeneID" id="42982596"/>
<dbReference type="AlphaFoldDB" id="A0A192H4C6"/>
<evidence type="ECO:0000313" key="2">
    <source>
        <dbReference type="Proteomes" id="UP000078582"/>
    </source>
</evidence>
<proteinExistence type="predicted"/>
<name>A0A192H4C6_9LACO</name>